<organism evidence="2 3">
    <name type="scientific">Trematosphaeria pertusa</name>
    <dbReference type="NCBI Taxonomy" id="390896"/>
    <lineage>
        <taxon>Eukaryota</taxon>
        <taxon>Fungi</taxon>
        <taxon>Dikarya</taxon>
        <taxon>Ascomycota</taxon>
        <taxon>Pezizomycotina</taxon>
        <taxon>Dothideomycetes</taxon>
        <taxon>Pleosporomycetidae</taxon>
        <taxon>Pleosporales</taxon>
        <taxon>Massarineae</taxon>
        <taxon>Trematosphaeriaceae</taxon>
        <taxon>Trematosphaeria</taxon>
    </lineage>
</organism>
<dbReference type="RefSeq" id="XP_033679362.1">
    <property type="nucleotide sequence ID" value="XM_033829939.1"/>
</dbReference>
<evidence type="ECO:0000313" key="3">
    <source>
        <dbReference type="Proteomes" id="UP000800094"/>
    </source>
</evidence>
<feature type="compositionally biased region" description="Low complexity" evidence="1">
    <location>
        <begin position="86"/>
        <end position="96"/>
    </location>
</feature>
<sequence>MFIAQEAEKPLTLKTPAHATGVFKSLETPDTVRRRLNKPLNVGMPSRHLSGLGREVESPYADSDDEQDPYFRGQPRESHGFSRRQSMASASPSMPSHVKPVSGAESRRESMSAISPHPGPVSEVEHDEELEEKLEDSEDMGVAGMFEME</sequence>
<evidence type="ECO:0000313" key="2">
    <source>
        <dbReference type="EMBL" id="KAF2244358.1"/>
    </source>
</evidence>
<keyword evidence="3" id="KW-1185">Reference proteome</keyword>
<reference evidence="2" key="1">
    <citation type="journal article" date="2020" name="Stud. Mycol.">
        <title>101 Dothideomycetes genomes: a test case for predicting lifestyles and emergence of pathogens.</title>
        <authorList>
            <person name="Haridas S."/>
            <person name="Albert R."/>
            <person name="Binder M."/>
            <person name="Bloem J."/>
            <person name="Labutti K."/>
            <person name="Salamov A."/>
            <person name="Andreopoulos B."/>
            <person name="Baker S."/>
            <person name="Barry K."/>
            <person name="Bills G."/>
            <person name="Bluhm B."/>
            <person name="Cannon C."/>
            <person name="Castanera R."/>
            <person name="Culley D."/>
            <person name="Daum C."/>
            <person name="Ezra D."/>
            <person name="Gonzalez J."/>
            <person name="Henrissat B."/>
            <person name="Kuo A."/>
            <person name="Liang C."/>
            <person name="Lipzen A."/>
            <person name="Lutzoni F."/>
            <person name="Magnuson J."/>
            <person name="Mondo S."/>
            <person name="Nolan M."/>
            <person name="Ohm R."/>
            <person name="Pangilinan J."/>
            <person name="Park H.-J."/>
            <person name="Ramirez L."/>
            <person name="Alfaro M."/>
            <person name="Sun H."/>
            <person name="Tritt A."/>
            <person name="Yoshinaga Y."/>
            <person name="Zwiers L.-H."/>
            <person name="Turgeon B."/>
            <person name="Goodwin S."/>
            <person name="Spatafora J."/>
            <person name="Crous P."/>
            <person name="Grigoriev I."/>
        </authorList>
    </citation>
    <scope>NUCLEOTIDE SEQUENCE</scope>
    <source>
        <strain evidence="2">CBS 122368</strain>
    </source>
</reference>
<dbReference type="EMBL" id="ML987203">
    <property type="protein sequence ID" value="KAF2244358.1"/>
    <property type="molecule type" value="Genomic_DNA"/>
</dbReference>
<protein>
    <submittedName>
        <fullName evidence="2">Uncharacterized protein</fullName>
    </submittedName>
</protein>
<feature type="compositionally biased region" description="Acidic residues" evidence="1">
    <location>
        <begin position="125"/>
        <end position="139"/>
    </location>
</feature>
<dbReference type="AlphaFoldDB" id="A0A6A6I2Y9"/>
<evidence type="ECO:0000256" key="1">
    <source>
        <dbReference type="SAM" id="MobiDB-lite"/>
    </source>
</evidence>
<name>A0A6A6I2Y9_9PLEO</name>
<dbReference type="Proteomes" id="UP000800094">
    <property type="component" value="Unassembled WGS sequence"/>
</dbReference>
<accession>A0A6A6I2Y9</accession>
<proteinExistence type="predicted"/>
<gene>
    <name evidence="2" type="ORF">BU26DRAFT_523020</name>
</gene>
<feature type="region of interest" description="Disordered" evidence="1">
    <location>
        <begin position="35"/>
        <end position="149"/>
    </location>
</feature>
<dbReference type="GeneID" id="54583269"/>